<evidence type="ECO:0000313" key="3">
    <source>
        <dbReference type="Proteomes" id="UP001642484"/>
    </source>
</evidence>
<protein>
    <submittedName>
        <fullName evidence="2">Uncharacterized protein</fullName>
    </submittedName>
</protein>
<feature type="region of interest" description="Disordered" evidence="1">
    <location>
        <begin position="1"/>
        <end position="45"/>
    </location>
</feature>
<organism evidence="2 3">
    <name type="scientific">Durusdinium trenchii</name>
    <dbReference type="NCBI Taxonomy" id="1381693"/>
    <lineage>
        <taxon>Eukaryota</taxon>
        <taxon>Sar</taxon>
        <taxon>Alveolata</taxon>
        <taxon>Dinophyceae</taxon>
        <taxon>Suessiales</taxon>
        <taxon>Symbiodiniaceae</taxon>
        <taxon>Durusdinium</taxon>
    </lineage>
</organism>
<feature type="region of interest" description="Disordered" evidence="1">
    <location>
        <begin position="219"/>
        <end position="276"/>
    </location>
</feature>
<evidence type="ECO:0000256" key="1">
    <source>
        <dbReference type="SAM" id="MobiDB-lite"/>
    </source>
</evidence>
<sequence>MDKALDNDPTSNHTFLKQRESLVERKREDPKSRITSSANPFGLNGESVSVAERRTQGLKGPKKQFIDATAYEKRFGMPPPPDKVKTQWFGGALITGVDIIKDEDIGVYEYVDETATSVERTTLLSTPETILSADQTTTIHTAALKQFGKSDNTDCVTLSAPSHASSCAATPTPMECADTNGECAEGEDEGDDDECTLLSNDPFANLFCRMKLGHEKKRTASQAGGLEPQAKTKASKNNKAAGPKGPGKGPRKRTGPTNDENADDFRKPAPVPSNEDDKQLIASYEEQLSKLSILDPPSADDNGFNPWAKSRQAELTGLKSGIQLKKKSLNRRKRDCVEELTAAMTHIVTEIDKMCDFLKALMMGTNQGCGIYDKLSAYAESDGPDLKLAQWSKYFTETRGLCLERLGEDDGSEYFILLTSQLMQRLVKNVQKVSWTSLEFLVGFVEAMSAASNTVLTTEHDREAFKYVQAIISKASSPTLVKEAVPAFSKSSYLFENWMVQAFNLQNGKKILSFAEENADSRESQSQTIGAISAALTDLAAIDAQRDAADMIYDETVANKIKAAHKATQEKGTKSLKNADREQMNKLSNMILQTTFQAAQSFIERELMSYLNKLCESVSKKQAICGDDLQLLHRDSCMVHLQSSGVCEKELPVISELGKFGKYVEDLAKTVNKSIGGGLSPDDSQAALVEWNEKKRSLLAVVESTKNLRRQVFDELNTTADQLSTVLTSALQSCVNTQAVDAAKVCAQLLESQLAPGHHITEEKLAECEKHVEQAKMLSSVLGENGALLRKGLAIMQAAIICKFGFEQHIHYIGDMDTSSREKCRASELKGIKHLRPLLKDGETDKLRNELCACLKLMNYTPMKDGTMLEELSQAVVDLMKKLWEDTKAFIEARSNEFAEKHKELSGTASVLVLPDEITTISDAQHLPKMQPEVPKIFSNEATTGAAACCKSIEEHMLNLELLAQNMDCPSQEIFDIGKFTAIRQQTLEWLATGHLLSCLCSKAVVRSVLASSALGEKSAKHISNALSVATEKSLEIPAGLQALATKLAKPKSS</sequence>
<evidence type="ECO:0000313" key="2">
    <source>
        <dbReference type="EMBL" id="CAK9068451.1"/>
    </source>
</evidence>
<comment type="caution">
    <text evidence="2">The sequence shown here is derived from an EMBL/GenBank/DDBJ whole genome shotgun (WGS) entry which is preliminary data.</text>
</comment>
<proteinExistence type="predicted"/>
<name>A0ABP0NY44_9DINO</name>
<dbReference type="Proteomes" id="UP001642484">
    <property type="component" value="Unassembled WGS sequence"/>
</dbReference>
<feature type="compositionally biased region" description="Low complexity" evidence="1">
    <location>
        <begin position="231"/>
        <end position="243"/>
    </location>
</feature>
<accession>A0ABP0NY44</accession>
<dbReference type="EMBL" id="CAXAMN010022337">
    <property type="protein sequence ID" value="CAK9068451.1"/>
    <property type="molecule type" value="Genomic_DNA"/>
</dbReference>
<keyword evidence="3" id="KW-1185">Reference proteome</keyword>
<feature type="compositionally biased region" description="Basic and acidic residues" evidence="1">
    <location>
        <begin position="17"/>
        <end position="32"/>
    </location>
</feature>
<gene>
    <name evidence="2" type="ORF">CCMP2556_LOCUS33629</name>
</gene>
<reference evidence="2 3" key="1">
    <citation type="submission" date="2024-02" db="EMBL/GenBank/DDBJ databases">
        <authorList>
            <person name="Chen Y."/>
            <person name="Shah S."/>
            <person name="Dougan E. K."/>
            <person name="Thang M."/>
            <person name="Chan C."/>
        </authorList>
    </citation>
    <scope>NUCLEOTIDE SEQUENCE [LARGE SCALE GENOMIC DNA]</scope>
</reference>